<keyword evidence="4 6" id="KW-1133">Transmembrane helix</keyword>
<feature type="transmembrane region" description="Helical" evidence="6">
    <location>
        <begin position="12"/>
        <end position="34"/>
    </location>
</feature>
<evidence type="ECO:0000256" key="4">
    <source>
        <dbReference type="ARBA" id="ARBA00022989"/>
    </source>
</evidence>
<evidence type="ECO:0000256" key="6">
    <source>
        <dbReference type="SAM" id="Phobius"/>
    </source>
</evidence>
<evidence type="ECO:0000313" key="8">
    <source>
        <dbReference type="EMBL" id="ADH92167.1"/>
    </source>
</evidence>
<dbReference type="EMBL" id="CP002045">
    <property type="protein sequence ID" value="ADH92167.1"/>
    <property type="molecule type" value="Genomic_DNA"/>
</dbReference>
<dbReference type="RefSeq" id="WP_013169665.1">
    <property type="nucleotide sequence ID" value="NC_014218.1"/>
</dbReference>
<evidence type="ECO:0000256" key="2">
    <source>
        <dbReference type="ARBA" id="ARBA00022475"/>
    </source>
</evidence>
<feature type="domain" description="ABC3 transporter permease C-terminal" evidence="7">
    <location>
        <begin position="260"/>
        <end position="377"/>
    </location>
</feature>
<reference evidence="8 9" key="1">
    <citation type="journal article" date="2010" name="Stand. Genomic Sci.">
        <title>Complete genome sequence of Arcanobacterium haemolyticum type strain (11018).</title>
        <authorList>
            <person name="Yasawong M."/>
            <person name="Teshima H."/>
            <person name="Lapidus A."/>
            <person name="Nolan M."/>
            <person name="Lucas S."/>
            <person name="Glavina Del Rio T."/>
            <person name="Tice H."/>
            <person name="Cheng J."/>
            <person name="Bruce D."/>
            <person name="Detter C."/>
            <person name="Tapia R."/>
            <person name="Han C."/>
            <person name="Goodwin L."/>
            <person name="Pitluck S."/>
            <person name="Liolios K."/>
            <person name="Ivanova N."/>
            <person name="Mavromatis K."/>
            <person name="Mikhailova N."/>
            <person name="Pati A."/>
            <person name="Chen A."/>
            <person name="Palaniappan K."/>
            <person name="Land M."/>
            <person name="Hauser L."/>
            <person name="Chang Y."/>
            <person name="Jeffries C."/>
            <person name="Rohde M."/>
            <person name="Sikorski J."/>
            <person name="Pukall R."/>
            <person name="Goker M."/>
            <person name="Woyke T."/>
            <person name="Bristow J."/>
            <person name="Eisen J."/>
            <person name="Markowitz V."/>
            <person name="Hugenholtz P."/>
            <person name="Kyrpides N."/>
            <person name="Klenk H."/>
        </authorList>
    </citation>
    <scope>NUCLEOTIDE SEQUENCE [LARGE SCALE GENOMIC DNA]</scope>
    <source>
        <strain evidence="9">ATCC 9345 / DSM 20595 / CCUG 17215 / LMG 16163 / NBRC 15585 / NCTC 8452 / 11018</strain>
    </source>
</reference>
<dbReference type="Pfam" id="PF02687">
    <property type="entry name" value="FtsX"/>
    <property type="match status" value="2"/>
</dbReference>
<name>D7BML8_ARCHD</name>
<dbReference type="HOGENOM" id="CLU_339402_0_0_11"/>
<dbReference type="InterPro" id="IPR038766">
    <property type="entry name" value="Membrane_comp_ABC_pdt"/>
</dbReference>
<feature type="transmembrane region" description="Helical" evidence="6">
    <location>
        <begin position="771"/>
        <end position="794"/>
    </location>
</feature>
<feature type="transmembrane region" description="Helical" evidence="6">
    <location>
        <begin position="492"/>
        <end position="514"/>
    </location>
</feature>
<dbReference type="PANTHER" id="PTHR30287:SF2">
    <property type="entry name" value="BLL1001 PROTEIN"/>
    <property type="match status" value="1"/>
</dbReference>
<feature type="transmembrane region" description="Helical" evidence="6">
    <location>
        <begin position="430"/>
        <end position="453"/>
    </location>
</feature>
<dbReference type="eggNOG" id="COG0577">
    <property type="taxonomic scope" value="Bacteria"/>
</dbReference>
<evidence type="ECO:0000256" key="5">
    <source>
        <dbReference type="ARBA" id="ARBA00023136"/>
    </source>
</evidence>
<keyword evidence="9" id="KW-1185">Reference proteome</keyword>
<feature type="transmembrane region" description="Helical" evidence="6">
    <location>
        <begin position="300"/>
        <end position="322"/>
    </location>
</feature>
<feature type="transmembrane region" description="Helical" evidence="6">
    <location>
        <begin position="353"/>
        <end position="376"/>
    </location>
</feature>
<gene>
    <name evidence="8" type="ordered locus">Arch_0413</name>
</gene>
<proteinExistence type="predicted"/>
<dbReference type="eggNOG" id="COG4591">
    <property type="taxonomic scope" value="Bacteria"/>
</dbReference>
<feature type="transmembrane region" description="Helical" evidence="6">
    <location>
        <begin position="715"/>
        <end position="738"/>
    </location>
</feature>
<dbReference type="GO" id="GO:0005886">
    <property type="term" value="C:plasma membrane"/>
    <property type="evidence" value="ECO:0007669"/>
    <property type="project" value="UniProtKB-SubCell"/>
</dbReference>
<keyword evidence="5 6" id="KW-0472">Membrane</keyword>
<keyword evidence="3 6" id="KW-0812">Transmembrane</keyword>
<organism evidence="8 9">
    <name type="scientific">Arcanobacterium haemolyticum (strain ATCC 9345 / DSM 20595 / CCM 5947 / CCUG 17215 / LMG 16163 / NBRC 15585 / NCTC 8452 / 11018)</name>
    <dbReference type="NCBI Taxonomy" id="644284"/>
    <lineage>
        <taxon>Bacteria</taxon>
        <taxon>Bacillati</taxon>
        <taxon>Actinomycetota</taxon>
        <taxon>Actinomycetes</taxon>
        <taxon>Actinomycetales</taxon>
        <taxon>Actinomycetaceae</taxon>
        <taxon>Arcanobacterium</taxon>
    </lineage>
</organism>
<dbReference type="AlphaFoldDB" id="D7BML8"/>
<comment type="subcellular location">
    <subcellularLocation>
        <location evidence="1">Cell membrane</location>
        <topology evidence="1">Multi-pass membrane protein</topology>
    </subcellularLocation>
</comment>
<feature type="transmembrane region" description="Helical" evidence="6">
    <location>
        <begin position="259"/>
        <end position="280"/>
    </location>
</feature>
<evidence type="ECO:0000313" key="9">
    <source>
        <dbReference type="Proteomes" id="UP000000376"/>
    </source>
</evidence>
<feature type="domain" description="ABC3 transporter permease C-terminal" evidence="7">
    <location>
        <begin position="724"/>
        <end position="829"/>
    </location>
</feature>
<dbReference type="InterPro" id="IPR003838">
    <property type="entry name" value="ABC3_permease_C"/>
</dbReference>
<evidence type="ECO:0000256" key="1">
    <source>
        <dbReference type="ARBA" id="ARBA00004651"/>
    </source>
</evidence>
<feature type="transmembrane region" description="Helical" evidence="6">
    <location>
        <begin position="397"/>
        <end position="418"/>
    </location>
</feature>
<dbReference type="STRING" id="644284.Arch_0413"/>
<dbReference type="KEGG" id="ahe:Arch_0413"/>
<protein>
    <recommendedName>
        <fullName evidence="7">ABC3 transporter permease C-terminal domain-containing protein</fullName>
    </recommendedName>
</protein>
<sequence>MFPFIFEHVVAFWRAYILPSIVIILSTMLIYMGLATQEYIDQSEPYAAHASVSDADIRIFNTQLPARDFLRQVENLHTVRLAYSPTSLWGMVMTAAGSAHLNIKSVPPKSLRIEDFYQGTYPTTTDEIALPTAVAQRLKVSLGDSVLLTIPAVGKHGTLRQLTVCGVYSYSPLNRNFQSLFNAIVGLDTKELWIDTAGKQPIDNHGILVSGRPSVGLDKLKESVLSIPGTIVQTREEAYEKYLTATRAYVANLQGSGRALLIVPLLATILTLYYTGRHILRTREREYRLLVTMGATQTHIFILAFLQLPFIGIAAITIGMLLGHIGGKLLHALIQLLPGLHFLLPYFQPSLMVSIQTIVVMIAAVSAATIAAVWNATYLPLFHFAKNTRTSPMLLRVTNWFGTVFLTTALLVLAALATRRGQIPDTWATYHATIALLSIAFLTLIAMVAHVAVTHQFRDALTRGKAPLSVSLRPREAGAFDVLNNSLFSSRLVVTSVAMLVVALTTNASSAHLVNTIADEISPYDIAVSTDEENGVMLNDDVIHSVLSYPGVKNTLLVYSANVHIKEKGADFEPFDMNIRSVDRRAAEKYFADDDHADIPERGIIQIPSDVMRYLNIHSGDALALPAADGGAVSFKVQRSASPWIVMELADFHLVKTPNVVNELWVKAQADQLKNFANFFVDFRTSIVTNHLTDEFRVKAGITLDILTIAEKASWTLPILTGLIVYAIVAAVIALLSATSYCHGRRRREARLLSSMGVPERHIRRGYMIESYGLVLIDMIIGTLLGLAAMPMIWFDLLGLRYHKNLAFPFMDIVLILGGIMVFTGIFAFTRSLCRRP</sequence>
<feature type="transmembrane region" description="Helical" evidence="6">
    <location>
        <begin position="806"/>
        <end position="829"/>
    </location>
</feature>
<accession>D7BML8</accession>
<keyword evidence="2" id="KW-1003">Cell membrane</keyword>
<dbReference type="PANTHER" id="PTHR30287">
    <property type="entry name" value="MEMBRANE COMPONENT OF PREDICTED ABC SUPERFAMILY METABOLITE UPTAKE TRANSPORTER"/>
    <property type="match status" value="1"/>
</dbReference>
<dbReference type="OrthoDB" id="9780560at2"/>
<evidence type="ECO:0000256" key="3">
    <source>
        <dbReference type="ARBA" id="ARBA00022692"/>
    </source>
</evidence>
<evidence type="ECO:0000259" key="7">
    <source>
        <dbReference type="Pfam" id="PF02687"/>
    </source>
</evidence>
<dbReference type="Proteomes" id="UP000000376">
    <property type="component" value="Chromosome"/>
</dbReference>